<dbReference type="InterPro" id="IPR027417">
    <property type="entry name" value="P-loop_NTPase"/>
</dbReference>
<gene>
    <name evidence="5" type="ORF">RM779_21510</name>
</gene>
<keyword evidence="6" id="KW-1185">Reference proteome</keyword>
<name>A0ABU2S849_9ACTN</name>
<proteinExistence type="predicted"/>
<feature type="compositionally biased region" description="Pro residues" evidence="3">
    <location>
        <begin position="327"/>
        <end position="337"/>
    </location>
</feature>
<dbReference type="InterPro" id="IPR000792">
    <property type="entry name" value="Tscrpt_reg_LuxR_C"/>
</dbReference>
<reference evidence="6" key="1">
    <citation type="submission" date="2023-07" db="EMBL/GenBank/DDBJ databases">
        <title>30 novel species of actinomycetes from the DSMZ collection.</title>
        <authorList>
            <person name="Nouioui I."/>
        </authorList>
    </citation>
    <scope>NUCLEOTIDE SEQUENCE [LARGE SCALE GENOMIC DNA]</scope>
    <source>
        <strain evidence="6">DSM 41886</strain>
    </source>
</reference>
<dbReference type="SUPFAM" id="SSF52540">
    <property type="entry name" value="P-loop containing nucleoside triphosphate hydrolases"/>
    <property type="match status" value="1"/>
</dbReference>
<sequence>MREILEHGLNAGSAVLTVEGIPGIGKTRLLREAAAVADRLGYRFAQHRGPGPGPRTGRTHALLSGQLAGRPRQAEAAGRPLLVVLDTPDRPDHTPPPRRHRALGGRVVWLIARRPGCPRPLPADDQGRRGERLVLGPLAHADAVRLAQDTLGAPPGPALRRLLERAGGHPQLLVDLLAGLKEEGGLHRVAGEADLSGHRLPTRLTARVGAVLDRYSSGCRQLLCIAAILGDEVVYEDLAAMTATSVSALLPAIEEVRATGFVRTEGTRTVFLNPLLRQLIAASMPPTLRTALIREASALRAAAREPAAGRGPAAPPRPGRDTVPVHVPAPVPGPPAAQPDETDLNQRQQLLVDLVGEGLTNQQIARRLAVSHHTVNYHLRKLFKVFGVSSRIDLLNAAERQRTPAGARRP</sequence>
<keyword evidence="1" id="KW-0547">Nucleotide-binding</keyword>
<dbReference type="PANTHER" id="PTHR16305">
    <property type="entry name" value="TESTICULAR SOLUBLE ADENYLYL CYCLASE"/>
    <property type="match status" value="1"/>
</dbReference>
<dbReference type="Proteomes" id="UP001183615">
    <property type="component" value="Unassembled WGS sequence"/>
</dbReference>
<evidence type="ECO:0000313" key="5">
    <source>
        <dbReference type="EMBL" id="MDT0445157.1"/>
    </source>
</evidence>
<dbReference type="InterPro" id="IPR036388">
    <property type="entry name" value="WH-like_DNA-bd_sf"/>
</dbReference>
<dbReference type="CDD" id="cd06170">
    <property type="entry name" value="LuxR_C_like"/>
    <property type="match status" value="1"/>
</dbReference>
<accession>A0ABU2S849</accession>
<keyword evidence="2" id="KW-0067">ATP-binding</keyword>
<dbReference type="EMBL" id="JAVREV010000012">
    <property type="protein sequence ID" value="MDT0445157.1"/>
    <property type="molecule type" value="Genomic_DNA"/>
</dbReference>
<dbReference type="PANTHER" id="PTHR16305:SF35">
    <property type="entry name" value="TRANSCRIPTIONAL ACTIVATOR DOMAIN"/>
    <property type="match status" value="1"/>
</dbReference>
<dbReference type="RefSeq" id="WP_311619373.1">
    <property type="nucleotide sequence ID" value="NZ_JAVREV010000012.1"/>
</dbReference>
<dbReference type="SUPFAM" id="SSF46894">
    <property type="entry name" value="C-terminal effector domain of the bipartite response regulators"/>
    <property type="match status" value="1"/>
</dbReference>
<dbReference type="Gene3D" id="1.10.10.10">
    <property type="entry name" value="Winged helix-like DNA-binding domain superfamily/Winged helix DNA-binding domain"/>
    <property type="match status" value="1"/>
</dbReference>
<evidence type="ECO:0000313" key="6">
    <source>
        <dbReference type="Proteomes" id="UP001183615"/>
    </source>
</evidence>
<dbReference type="PROSITE" id="PS50043">
    <property type="entry name" value="HTH_LUXR_2"/>
    <property type="match status" value="1"/>
</dbReference>
<feature type="domain" description="HTH luxR-type" evidence="4">
    <location>
        <begin position="337"/>
        <end position="402"/>
    </location>
</feature>
<evidence type="ECO:0000256" key="1">
    <source>
        <dbReference type="ARBA" id="ARBA00022741"/>
    </source>
</evidence>
<evidence type="ECO:0000256" key="3">
    <source>
        <dbReference type="SAM" id="MobiDB-lite"/>
    </source>
</evidence>
<evidence type="ECO:0000259" key="4">
    <source>
        <dbReference type="PROSITE" id="PS50043"/>
    </source>
</evidence>
<comment type="caution">
    <text evidence="5">The sequence shown here is derived from an EMBL/GenBank/DDBJ whole genome shotgun (WGS) entry which is preliminary data.</text>
</comment>
<dbReference type="SMART" id="SM00421">
    <property type="entry name" value="HTH_LUXR"/>
    <property type="match status" value="1"/>
</dbReference>
<feature type="region of interest" description="Disordered" evidence="3">
    <location>
        <begin position="304"/>
        <end position="341"/>
    </location>
</feature>
<evidence type="ECO:0000256" key="2">
    <source>
        <dbReference type="ARBA" id="ARBA00022840"/>
    </source>
</evidence>
<dbReference type="Pfam" id="PF00196">
    <property type="entry name" value="GerE"/>
    <property type="match status" value="1"/>
</dbReference>
<dbReference type="PRINTS" id="PR00038">
    <property type="entry name" value="HTHLUXR"/>
</dbReference>
<protein>
    <submittedName>
        <fullName evidence="5">LuxR C-terminal-related transcriptional regulator</fullName>
    </submittedName>
</protein>
<organism evidence="5 6">
    <name type="scientific">Streptomyces johnsoniae</name>
    <dbReference type="NCBI Taxonomy" id="3075532"/>
    <lineage>
        <taxon>Bacteria</taxon>
        <taxon>Bacillati</taxon>
        <taxon>Actinomycetota</taxon>
        <taxon>Actinomycetes</taxon>
        <taxon>Kitasatosporales</taxon>
        <taxon>Streptomycetaceae</taxon>
        <taxon>Streptomyces</taxon>
    </lineage>
</organism>
<dbReference type="InterPro" id="IPR016032">
    <property type="entry name" value="Sig_transdc_resp-reg_C-effctor"/>
</dbReference>